<dbReference type="GO" id="GO:0007005">
    <property type="term" value="P:mitochondrion organization"/>
    <property type="evidence" value="ECO:0007669"/>
    <property type="project" value="TreeGrafter"/>
</dbReference>
<evidence type="ECO:0000256" key="20">
    <source>
        <dbReference type="ARBA" id="ARBA00061387"/>
    </source>
</evidence>
<dbReference type="SUPFAM" id="SSF50044">
    <property type="entry name" value="SH3-domain"/>
    <property type="match status" value="2"/>
</dbReference>
<comment type="similarity">
    <text evidence="20">Belongs to the BZZ1 family.</text>
</comment>
<dbReference type="PROSITE" id="PS00674">
    <property type="entry name" value="AAA"/>
    <property type="match status" value="1"/>
</dbReference>
<evidence type="ECO:0000256" key="7">
    <source>
        <dbReference type="ARBA" id="ARBA00022670"/>
    </source>
</evidence>
<dbReference type="FunFam" id="1.20.58.760:FF:000002">
    <property type="entry name" value="ATP-dependent zinc metalloprotease FtsH"/>
    <property type="match status" value="1"/>
</dbReference>
<dbReference type="InterPro" id="IPR036028">
    <property type="entry name" value="SH3-like_dom_sf"/>
</dbReference>
<dbReference type="Gene3D" id="2.30.30.40">
    <property type="entry name" value="SH3 Domains"/>
    <property type="match status" value="2"/>
</dbReference>
<evidence type="ECO:0000256" key="23">
    <source>
        <dbReference type="PROSITE-ProRule" id="PRU01077"/>
    </source>
</evidence>
<gene>
    <name evidence="30" type="ORF">D6D28_07587</name>
</gene>
<dbReference type="InterPro" id="IPR003960">
    <property type="entry name" value="ATPase_AAA_CS"/>
</dbReference>
<evidence type="ECO:0000256" key="8">
    <source>
        <dbReference type="ARBA" id="ARBA00022692"/>
    </source>
</evidence>
<keyword evidence="13" id="KW-0067">ATP-binding</keyword>
<evidence type="ECO:0000259" key="28">
    <source>
        <dbReference type="PROSITE" id="PS50081"/>
    </source>
</evidence>
<feature type="region of interest" description="Disordered" evidence="25">
    <location>
        <begin position="711"/>
        <end position="975"/>
    </location>
</feature>
<dbReference type="PROSITE" id="PS50002">
    <property type="entry name" value="SH3"/>
    <property type="match status" value="2"/>
</dbReference>
<dbReference type="PROSITE" id="PS00479">
    <property type="entry name" value="ZF_DAG_PE_1"/>
    <property type="match status" value="1"/>
</dbReference>
<dbReference type="InterPro" id="IPR000642">
    <property type="entry name" value="Peptidase_M41"/>
</dbReference>
<dbReference type="Proteomes" id="UP000304951">
    <property type="component" value="Unassembled WGS sequence"/>
</dbReference>
<evidence type="ECO:0000256" key="4">
    <source>
        <dbReference type="ARBA" id="ARBA00010044"/>
    </source>
</evidence>
<feature type="compositionally biased region" description="Basic and acidic residues" evidence="25">
    <location>
        <begin position="1005"/>
        <end position="1014"/>
    </location>
</feature>
<dbReference type="InterPro" id="IPR005936">
    <property type="entry name" value="FtsH"/>
</dbReference>
<keyword evidence="16 23" id="KW-0175">Coiled coil</keyword>
<feature type="coiled-coil region" evidence="24">
    <location>
        <begin position="128"/>
        <end position="159"/>
    </location>
</feature>
<dbReference type="SUPFAM" id="SSF57889">
    <property type="entry name" value="Cysteine-rich domain"/>
    <property type="match status" value="1"/>
</dbReference>
<dbReference type="GO" id="GO:0004222">
    <property type="term" value="F:metalloendopeptidase activity"/>
    <property type="evidence" value="ECO:0007669"/>
    <property type="project" value="InterPro"/>
</dbReference>
<dbReference type="SMART" id="SM00055">
    <property type="entry name" value="FCH"/>
    <property type="match status" value="1"/>
</dbReference>
<dbReference type="EMBL" id="QZAF01000419">
    <property type="protein sequence ID" value="THV67306.1"/>
    <property type="molecule type" value="Genomic_DNA"/>
</dbReference>
<feature type="compositionally biased region" description="Basic and acidic residues" evidence="25">
    <location>
        <begin position="837"/>
        <end position="865"/>
    </location>
</feature>
<comment type="cofactor">
    <cofactor evidence="1">
        <name>Zn(2+)</name>
        <dbReference type="ChEBI" id="CHEBI:29105"/>
    </cofactor>
</comment>
<evidence type="ECO:0000256" key="12">
    <source>
        <dbReference type="ARBA" id="ARBA00022833"/>
    </source>
</evidence>
<dbReference type="GO" id="GO:0012505">
    <property type="term" value="C:endomembrane system"/>
    <property type="evidence" value="ECO:0007669"/>
    <property type="project" value="UniProtKB-SubCell"/>
</dbReference>
<feature type="region of interest" description="Disordered" evidence="25">
    <location>
        <begin position="999"/>
        <end position="1050"/>
    </location>
</feature>
<evidence type="ECO:0000256" key="24">
    <source>
        <dbReference type="SAM" id="Coils"/>
    </source>
</evidence>
<keyword evidence="17" id="KW-0496">Mitochondrion</keyword>
<evidence type="ECO:0000256" key="21">
    <source>
        <dbReference type="ARBA" id="ARBA00074946"/>
    </source>
</evidence>
<dbReference type="GO" id="GO:0005524">
    <property type="term" value="F:ATP binding"/>
    <property type="evidence" value="ECO:0007669"/>
    <property type="project" value="UniProtKB-KW"/>
</dbReference>
<dbReference type="Pfam" id="PF17862">
    <property type="entry name" value="AAA_lid_3"/>
    <property type="match status" value="1"/>
</dbReference>
<evidence type="ECO:0000256" key="2">
    <source>
        <dbReference type="ARBA" id="ARBA00004127"/>
    </source>
</evidence>
<dbReference type="Pfam" id="PF01434">
    <property type="entry name" value="Peptidase_M41"/>
    <property type="match status" value="1"/>
</dbReference>
<dbReference type="GO" id="GO:0016887">
    <property type="term" value="F:ATP hydrolysis activity"/>
    <property type="evidence" value="ECO:0007669"/>
    <property type="project" value="InterPro"/>
</dbReference>
<accession>A0A4S8SAB5</accession>
<dbReference type="PANTHER" id="PTHR23076:SF97">
    <property type="entry name" value="ATP-DEPENDENT ZINC METALLOPROTEASE YME1L1"/>
    <property type="match status" value="1"/>
</dbReference>
<dbReference type="PROSITE" id="PS50081">
    <property type="entry name" value="ZF_DAG_PE_2"/>
    <property type="match status" value="1"/>
</dbReference>
<dbReference type="SMART" id="SM00109">
    <property type="entry name" value="C1"/>
    <property type="match status" value="1"/>
</dbReference>
<dbReference type="FunFam" id="3.40.50.300:FF:000175">
    <property type="entry name" value="ATP-dependent zinc metalloprotease FTSH 4"/>
    <property type="match status" value="1"/>
</dbReference>
<sequence length="1921" mass="209318">MAELDIAPQFGAELKDGFKPVNAWVTGGIAWLDDIQAFYRERSAIEKEYSQKLNALAKKYFDKKIRKQSSLSVGDTPTVTPGSLESASMTTWATQLTTLENRASEHDRFATQLISHLADPIKNLSTRCEDLRKHHADYAAKLEKERDNTYADLRKTKTKYDSVCQDVENRRKKIDSSFDHGKTKAQSAYVQIQADMRNTKNTYLISINVTNKQKERYYHEYVPDLLDSLQDLSETRVAKLNTLWLQAATIETQTLSRSTQLLENLSAEIPRNNPVLDSMMFVRHNAANWQDPADFSFEPSPVWLDDDVMASDDLSKTFLRNIMMRSKGQLNELRRECDAKRREVEGAKRVRQAIRDGTDKRDEVEVVRAQFNLQESLHEAERKKVTCEVEVSTIATAVGDLSIGAQNHAFKSQTFKLPTNCDLCGDRLWGLSAKGFDCEDCGFICHSKCQMKVPANCPGPLDKEQKKKIKAERQATASTSTPAAANPAAQGSSDSVNDMPRLNRTDTMGSMNTLSSGYAASANRSVSGTNVRPPSNSNDSANDLGRSNTAKRRILAPPPDHYANGNGDSGDGQPRGKMMYPYQASGDGEISVDEGAEVTIVEPDDGVGWMKVRTHSGEGLVPASYVEAMPSSPVRSQPGHRASITSLATSIASSAPSMKKKGPAVAPKRGAKKLKYVEALYTYAATGEGEASMDEGEKLVLIAPDQGDGWCEVERSGASMSEKGDSSRSATEYESESDLITPRPGPTNPSLRTHANLSTPVPPFSSWSSSRDHRFYDFTSESEVERPKRGVYHSTTASEFEEDPSKHDQVEHPIYAPSSSNPPGSQSKPTTPAVPISDKKDSGDQLETEGHPPEPYRKPLEAEQPKKKKSPRSSPRPSPGRRQKSSPKPSPRQSPERGTKPSSKQIPNKDSTNPLVPDRFAPSLETRRSVTFCPSVSTRPDGSDRSSSFMSRRNNANSDRAREEAESSADENTAIVRRRTGVGTYGSIDAEHVVTAGYDGAAEEGLDREPSPIERRRKSSTSQRVASTRGGRDSRQGSIGTGQESEDEVEREHYWRQLVEKYGSVELENKGSVARDHLALERTFLAWLRTSLSFASIGIAITQLFRLNTSIASEGSEDGSASATAVNSIDKRKLRQLGKPLGATFLGVSILILLLGFHRYFESQHYVIRGKFPASRGAIMASRGAQIGSWPSASAALKQLSRRSASSSPSSLLASTVRSQPYSSFTSSRPSLSILSRTPLSQAQPFTRSIRAASSVSQNLLATLERTANNNPQSATAQNAFYNALNRAGHYDILVERYDKGIYATNSSVDQLYSRAVERVGQQENGQTSGDETSQAVSQAVASARGGGNVSVSRKGSGAKKEPLYVVVDESLGATIFKWVKFLMVFGVTCYLSLVVLTLFIDATGVIKKVGGAQDNQAKPELQKTRFSDVHGCDEAKEELQELVEFLKAPDKFSTLGGKLPKGVLLVGPPGTGKTLLARAVAGEAGVPFFYMSGSEFDEVYVGVGAKRVRDLFTQARGKSPAIIFIDELDAIGSKRHERDAAYAKQTLNQLLTELDGFDQDTGVIIIGATNFPQSLDKALTRPGRFDRNVVVGLPDVRGRISILKHHLKNIRIDGEVDASVLARGTPGFSGAELENIVNQAAVRASKNKAKRVTMDDLTWAKDKVLMGAERRSAVIQQKDKVMTAYHEGGHALVAMLTKDTTPLYKATIMPRGHALGLTQMLPELDKVSETRAEMMAQIDVCMGGKVAEELIYGPDKVTTGASSDIQSATRIAHMMVTQAGMSDKLGNVDLNSDYARLSGETKQLIESEVRRLVEEGRARATKLLNDNREGLERLANALVEYETLSKEEMEAAVRGEKLSPRKPTADPDVPIKAPEIPLPPSFGVPPTSLGGSGGNAPGGVPSPRPSSGGEDGPSPFPTGP</sequence>
<dbReference type="Gene3D" id="1.10.8.60">
    <property type="match status" value="1"/>
</dbReference>
<protein>
    <recommendedName>
        <fullName evidence="21">Protein BZZ1</fullName>
    </recommendedName>
</protein>
<keyword evidence="14 26" id="KW-1133">Transmembrane helix</keyword>
<dbReference type="SUPFAM" id="SSF103657">
    <property type="entry name" value="BAR/IMD domain-like"/>
    <property type="match status" value="1"/>
</dbReference>
<feature type="compositionally biased region" description="Low complexity" evidence="25">
    <location>
        <begin position="1899"/>
        <end position="1909"/>
    </location>
</feature>
<feature type="compositionally biased region" description="Polar residues" evidence="25">
    <location>
        <begin position="932"/>
        <end position="950"/>
    </location>
</feature>
<dbReference type="Pfam" id="PF21232">
    <property type="entry name" value="Yme1-like_N"/>
    <property type="match status" value="1"/>
</dbReference>
<keyword evidence="15" id="KW-0482">Metalloprotease</keyword>
<evidence type="ECO:0000256" key="25">
    <source>
        <dbReference type="SAM" id="MobiDB-lite"/>
    </source>
</evidence>
<evidence type="ECO:0000256" key="3">
    <source>
        <dbReference type="ARBA" id="ARBA00004173"/>
    </source>
</evidence>
<dbReference type="InterPro" id="IPR031160">
    <property type="entry name" value="F_BAR_dom"/>
</dbReference>
<feature type="compositionally biased region" description="Polar residues" evidence="25">
    <location>
        <begin position="817"/>
        <end position="830"/>
    </location>
</feature>
<dbReference type="Gene3D" id="3.40.50.300">
    <property type="entry name" value="P-loop containing nucleotide triphosphate hydrolases"/>
    <property type="match status" value="1"/>
</dbReference>
<evidence type="ECO:0000256" key="22">
    <source>
        <dbReference type="PROSITE-ProRule" id="PRU00192"/>
    </source>
</evidence>
<evidence type="ECO:0000256" key="18">
    <source>
        <dbReference type="ARBA" id="ARBA00023136"/>
    </source>
</evidence>
<dbReference type="Pfam" id="PF00130">
    <property type="entry name" value="C1_1"/>
    <property type="match status" value="1"/>
</dbReference>
<dbReference type="FunFam" id="1.10.8.60:FF:000001">
    <property type="entry name" value="ATP-dependent zinc metalloprotease FtsH"/>
    <property type="match status" value="1"/>
</dbReference>
<evidence type="ECO:0000313" key="30">
    <source>
        <dbReference type="EMBL" id="THV67306.1"/>
    </source>
</evidence>
<feature type="coiled-coil region" evidence="24">
    <location>
        <begin position="323"/>
        <end position="350"/>
    </location>
</feature>
<evidence type="ECO:0000259" key="27">
    <source>
        <dbReference type="PROSITE" id="PS50002"/>
    </source>
</evidence>
<dbReference type="InterPro" id="IPR001452">
    <property type="entry name" value="SH3_domain"/>
</dbReference>
<comment type="function">
    <text evidence="19">Plays a role in endocytosis and trafficking to the vacuole. Functions with type I myosins to restore polarity of the actin cytoskeleton after NaCl stress.</text>
</comment>
<feature type="domain" description="F-BAR" evidence="29">
    <location>
        <begin position="8"/>
        <end position="277"/>
    </location>
</feature>
<dbReference type="SMART" id="SM00382">
    <property type="entry name" value="AAA"/>
    <property type="match status" value="1"/>
</dbReference>
<evidence type="ECO:0000259" key="29">
    <source>
        <dbReference type="PROSITE" id="PS51741"/>
    </source>
</evidence>
<keyword evidence="9" id="KW-0479">Metal-binding</keyword>
<evidence type="ECO:0000256" key="10">
    <source>
        <dbReference type="ARBA" id="ARBA00022741"/>
    </source>
</evidence>
<dbReference type="InterPro" id="IPR003959">
    <property type="entry name" value="ATPase_AAA_core"/>
</dbReference>
<dbReference type="SUPFAM" id="SSF140990">
    <property type="entry name" value="FtsH protease domain-like"/>
    <property type="match status" value="1"/>
</dbReference>
<evidence type="ECO:0000256" key="17">
    <source>
        <dbReference type="ARBA" id="ARBA00023128"/>
    </source>
</evidence>
<keyword evidence="8 26" id="KW-0812">Transmembrane</keyword>
<feature type="domain" description="Phorbol-ester/DAG-type" evidence="28">
    <location>
        <begin position="407"/>
        <end position="457"/>
    </location>
</feature>
<feature type="compositionally biased region" description="Polar residues" evidence="25">
    <location>
        <begin position="900"/>
        <end position="914"/>
    </location>
</feature>
<dbReference type="InterPro" id="IPR048438">
    <property type="entry name" value="Yme1-like_N"/>
</dbReference>
<dbReference type="InterPro" id="IPR003593">
    <property type="entry name" value="AAA+_ATPase"/>
</dbReference>
<feature type="domain" description="SH3" evidence="27">
    <location>
        <begin position="571"/>
        <end position="631"/>
    </location>
</feature>
<keyword evidence="7" id="KW-0645">Protease</keyword>
<dbReference type="GO" id="GO:0005743">
    <property type="term" value="C:mitochondrial inner membrane"/>
    <property type="evidence" value="ECO:0007669"/>
    <property type="project" value="TreeGrafter"/>
</dbReference>
<feature type="compositionally biased region" description="Polar residues" evidence="25">
    <location>
        <begin position="748"/>
        <end position="769"/>
    </location>
</feature>
<evidence type="ECO:0000256" key="19">
    <source>
        <dbReference type="ARBA" id="ARBA00054085"/>
    </source>
</evidence>
<dbReference type="PANTHER" id="PTHR23076">
    <property type="entry name" value="METALLOPROTEASE M41 FTSH"/>
    <property type="match status" value="1"/>
</dbReference>
<proteinExistence type="inferred from homology"/>
<evidence type="ECO:0000256" key="16">
    <source>
        <dbReference type="ARBA" id="ARBA00023054"/>
    </source>
</evidence>
<dbReference type="InterPro" id="IPR041569">
    <property type="entry name" value="AAA_lid_3"/>
</dbReference>
<comment type="similarity">
    <text evidence="4">In the C-terminal section; belongs to the peptidase M41 family.</text>
</comment>
<evidence type="ECO:0000256" key="9">
    <source>
        <dbReference type="ARBA" id="ARBA00022723"/>
    </source>
</evidence>
<dbReference type="InterPro" id="IPR027267">
    <property type="entry name" value="AH/BAR_dom_sf"/>
</dbReference>
<dbReference type="InterPro" id="IPR035459">
    <property type="entry name" value="Bzz1_SH3_1"/>
</dbReference>
<evidence type="ECO:0000256" key="11">
    <source>
        <dbReference type="ARBA" id="ARBA00022801"/>
    </source>
</evidence>
<dbReference type="GO" id="GO:0045010">
    <property type="term" value="P:actin nucleation"/>
    <property type="evidence" value="ECO:0007669"/>
    <property type="project" value="UniProtKB-ARBA"/>
</dbReference>
<dbReference type="InterPro" id="IPR003807">
    <property type="entry name" value="DUF202"/>
</dbReference>
<dbReference type="Gene3D" id="3.30.60.20">
    <property type="match status" value="1"/>
</dbReference>
<dbReference type="InterPro" id="IPR002219">
    <property type="entry name" value="PKC_DAG/PE"/>
</dbReference>
<feature type="compositionally biased region" description="Polar residues" evidence="25">
    <location>
        <begin position="505"/>
        <end position="548"/>
    </location>
</feature>
<feature type="compositionally biased region" description="Basic and acidic residues" evidence="25">
    <location>
        <begin position="1853"/>
        <end position="1866"/>
    </location>
</feature>
<feature type="transmembrane region" description="Helical" evidence="26">
    <location>
        <begin position="1382"/>
        <end position="1401"/>
    </location>
</feature>
<feature type="region of interest" description="Disordered" evidence="25">
    <location>
        <begin position="456"/>
        <end position="577"/>
    </location>
</feature>
<dbReference type="GO" id="GO:0004176">
    <property type="term" value="F:ATP-dependent peptidase activity"/>
    <property type="evidence" value="ECO:0007669"/>
    <property type="project" value="InterPro"/>
</dbReference>
<keyword evidence="10" id="KW-0547">Nucleotide-binding</keyword>
<dbReference type="Gene3D" id="1.20.1270.60">
    <property type="entry name" value="Arfaptin homology (AH) domain/BAR domain"/>
    <property type="match status" value="1"/>
</dbReference>
<comment type="similarity">
    <text evidence="5">In the N-terminal section; belongs to the AAA ATPase family.</text>
</comment>
<dbReference type="GO" id="GO:0030864">
    <property type="term" value="C:cortical actin cytoskeleton"/>
    <property type="evidence" value="ECO:0007669"/>
    <property type="project" value="UniProtKB-ARBA"/>
</dbReference>
<name>A0A4S8SAB5_AURPU</name>
<evidence type="ECO:0000256" key="5">
    <source>
        <dbReference type="ARBA" id="ARBA00010550"/>
    </source>
</evidence>
<dbReference type="SUPFAM" id="SSF52540">
    <property type="entry name" value="P-loop containing nucleoside triphosphate hydrolases"/>
    <property type="match status" value="1"/>
</dbReference>
<reference evidence="30 31" key="1">
    <citation type="submission" date="2018-10" db="EMBL/GenBank/DDBJ databases">
        <title>Fifty Aureobasidium pullulans genomes reveal a recombining polyextremotolerant generalist.</title>
        <authorList>
            <person name="Gostincar C."/>
            <person name="Turk M."/>
            <person name="Zajc J."/>
            <person name="Gunde-Cimerman N."/>
        </authorList>
    </citation>
    <scope>NUCLEOTIDE SEQUENCE [LARGE SCALE GENOMIC DNA]</scope>
    <source>
        <strain evidence="30 31">EXF-11900</strain>
    </source>
</reference>
<dbReference type="InterPro" id="IPR037219">
    <property type="entry name" value="Peptidase_M41-like"/>
</dbReference>
<keyword evidence="11" id="KW-0378">Hydrolase</keyword>
<dbReference type="FunFam" id="1.20.1270.60:FF:000060">
    <property type="entry name" value="Actin polymerization protein Bzz1"/>
    <property type="match status" value="1"/>
</dbReference>
<feature type="transmembrane region" description="Helical" evidence="26">
    <location>
        <begin position="1141"/>
        <end position="1161"/>
    </location>
</feature>
<comment type="caution">
    <text evidence="30">The sequence shown here is derived from an EMBL/GenBank/DDBJ whole genome shotgun (WGS) entry which is preliminary data.</text>
</comment>
<keyword evidence="18 26" id="KW-0472">Membrane</keyword>
<dbReference type="NCBIfam" id="TIGR01241">
    <property type="entry name" value="FtsH_fam"/>
    <property type="match status" value="1"/>
</dbReference>
<comment type="subcellular location">
    <subcellularLocation>
        <location evidence="2">Endomembrane system</location>
        <topology evidence="2">Multi-pass membrane protein</topology>
    </subcellularLocation>
    <subcellularLocation>
        <location evidence="3">Mitochondrion</location>
    </subcellularLocation>
</comment>
<dbReference type="CDD" id="cd19501">
    <property type="entry name" value="RecA-like_FtsH"/>
    <property type="match status" value="1"/>
</dbReference>
<evidence type="ECO:0000256" key="13">
    <source>
        <dbReference type="ARBA" id="ARBA00022840"/>
    </source>
</evidence>
<evidence type="ECO:0000256" key="6">
    <source>
        <dbReference type="ARBA" id="ARBA00022443"/>
    </source>
</evidence>
<evidence type="ECO:0000256" key="14">
    <source>
        <dbReference type="ARBA" id="ARBA00022989"/>
    </source>
</evidence>
<dbReference type="SMART" id="SM00326">
    <property type="entry name" value="SH3"/>
    <property type="match status" value="2"/>
</dbReference>
<evidence type="ECO:0000256" key="15">
    <source>
        <dbReference type="ARBA" id="ARBA00023049"/>
    </source>
</evidence>
<organism evidence="30 31">
    <name type="scientific">Aureobasidium pullulans</name>
    <name type="common">Black yeast</name>
    <name type="synonym">Pullularia pullulans</name>
    <dbReference type="NCBI Taxonomy" id="5580"/>
    <lineage>
        <taxon>Eukaryota</taxon>
        <taxon>Fungi</taxon>
        <taxon>Dikarya</taxon>
        <taxon>Ascomycota</taxon>
        <taxon>Pezizomycotina</taxon>
        <taxon>Dothideomycetes</taxon>
        <taxon>Dothideomycetidae</taxon>
        <taxon>Dothideales</taxon>
        <taxon>Saccotheciaceae</taxon>
        <taxon>Aureobasidium</taxon>
    </lineage>
</organism>
<dbReference type="Gene3D" id="1.20.58.760">
    <property type="entry name" value="Peptidase M41"/>
    <property type="match status" value="1"/>
</dbReference>
<dbReference type="CDD" id="cd20824">
    <property type="entry name" value="C1_SpBZZ1-like"/>
    <property type="match status" value="1"/>
</dbReference>
<dbReference type="GO" id="GO:0141164">
    <property type="term" value="P:mitochondrial protein quality control"/>
    <property type="evidence" value="ECO:0007669"/>
    <property type="project" value="UniProtKB-ARBA"/>
</dbReference>
<dbReference type="GO" id="GO:0046872">
    <property type="term" value="F:metal ion binding"/>
    <property type="evidence" value="ECO:0007669"/>
    <property type="project" value="UniProtKB-KW"/>
</dbReference>
<dbReference type="Pfam" id="PF00004">
    <property type="entry name" value="AAA"/>
    <property type="match status" value="1"/>
</dbReference>
<evidence type="ECO:0000256" key="1">
    <source>
        <dbReference type="ARBA" id="ARBA00001947"/>
    </source>
</evidence>
<keyword evidence="6 22" id="KW-0728">SH3 domain</keyword>
<dbReference type="InterPro" id="IPR001060">
    <property type="entry name" value="FCH_dom"/>
</dbReference>
<dbReference type="CDD" id="cd11912">
    <property type="entry name" value="SH3_Bzz1_1"/>
    <property type="match status" value="1"/>
</dbReference>
<feature type="compositionally biased region" description="Polar residues" evidence="25">
    <location>
        <begin position="1322"/>
        <end position="1333"/>
    </location>
</feature>
<keyword evidence="12" id="KW-0862">Zinc</keyword>
<dbReference type="Pfam" id="PF02656">
    <property type="entry name" value="DUF202"/>
    <property type="match status" value="1"/>
</dbReference>
<feature type="compositionally biased region" description="Low complexity" evidence="25">
    <location>
        <begin position="475"/>
        <end position="489"/>
    </location>
</feature>
<dbReference type="PRINTS" id="PR00008">
    <property type="entry name" value="DAGPEDOMAIN"/>
</dbReference>
<feature type="region of interest" description="Disordered" evidence="25">
    <location>
        <begin position="1853"/>
        <end position="1921"/>
    </location>
</feature>
<dbReference type="InterPro" id="IPR020454">
    <property type="entry name" value="DAG/PE-bd"/>
</dbReference>
<evidence type="ECO:0000256" key="26">
    <source>
        <dbReference type="SAM" id="Phobius"/>
    </source>
</evidence>
<dbReference type="Pfam" id="PF00611">
    <property type="entry name" value="FCH"/>
    <property type="match status" value="1"/>
</dbReference>
<dbReference type="PROSITE" id="PS51741">
    <property type="entry name" value="F_BAR"/>
    <property type="match status" value="1"/>
</dbReference>
<dbReference type="InterPro" id="IPR027417">
    <property type="entry name" value="P-loop_NTPase"/>
</dbReference>
<dbReference type="Pfam" id="PF00018">
    <property type="entry name" value="SH3_1"/>
    <property type="match status" value="1"/>
</dbReference>
<evidence type="ECO:0000313" key="31">
    <source>
        <dbReference type="Proteomes" id="UP000304951"/>
    </source>
</evidence>
<dbReference type="FunFam" id="3.30.60.20:FF:000040">
    <property type="entry name" value="Actin polymerization protein Bzz1"/>
    <property type="match status" value="1"/>
</dbReference>
<feature type="domain" description="SH3" evidence="27">
    <location>
        <begin position="672"/>
        <end position="736"/>
    </location>
</feature>
<dbReference type="HAMAP" id="MF_01458">
    <property type="entry name" value="FtsH"/>
    <property type="match status" value="1"/>
</dbReference>
<feature type="region of interest" description="Disordered" evidence="25">
    <location>
        <begin position="1320"/>
        <end position="1342"/>
    </location>
</feature>
<dbReference type="InterPro" id="IPR046349">
    <property type="entry name" value="C1-like_sf"/>
</dbReference>